<proteinExistence type="predicted"/>
<name>A0A0B2UZR6_TOXCA</name>
<keyword evidence="1" id="KW-1133">Transmembrane helix</keyword>
<keyword evidence="1" id="KW-0472">Membrane</keyword>
<evidence type="ECO:0000313" key="3">
    <source>
        <dbReference type="Proteomes" id="UP000031036"/>
    </source>
</evidence>
<dbReference type="Proteomes" id="UP000031036">
    <property type="component" value="Unassembled WGS sequence"/>
</dbReference>
<sequence>MNSDRTRRRDGQTLAKRWKIYSNIIIAKADCSHHFHKTKQFFLAHQHGQIHKPMQCSLTLSRHAIVDISRPTAILGLIFVSYIIILYLELSFAAIFEIIVQSVWPAVKASVVVAERFSLSVAAAMDSFEDIFQGAYCDMAELWCKHFHMMCSDRCSFFEMALERMRKTTPG</sequence>
<comment type="caution">
    <text evidence="2">The sequence shown here is derived from an EMBL/GenBank/DDBJ whole genome shotgun (WGS) entry which is preliminary data.</text>
</comment>
<organism evidence="2 3">
    <name type="scientific">Toxocara canis</name>
    <name type="common">Canine roundworm</name>
    <dbReference type="NCBI Taxonomy" id="6265"/>
    <lineage>
        <taxon>Eukaryota</taxon>
        <taxon>Metazoa</taxon>
        <taxon>Ecdysozoa</taxon>
        <taxon>Nematoda</taxon>
        <taxon>Chromadorea</taxon>
        <taxon>Rhabditida</taxon>
        <taxon>Spirurina</taxon>
        <taxon>Ascaridomorpha</taxon>
        <taxon>Ascaridoidea</taxon>
        <taxon>Toxocaridae</taxon>
        <taxon>Toxocara</taxon>
    </lineage>
</organism>
<evidence type="ECO:0000256" key="1">
    <source>
        <dbReference type="SAM" id="Phobius"/>
    </source>
</evidence>
<dbReference type="EMBL" id="JPKZ01002874">
    <property type="protein sequence ID" value="KHN74699.1"/>
    <property type="molecule type" value="Genomic_DNA"/>
</dbReference>
<keyword evidence="3" id="KW-1185">Reference proteome</keyword>
<dbReference type="AlphaFoldDB" id="A0A0B2UZR6"/>
<feature type="transmembrane region" description="Helical" evidence="1">
    <location>
        <begin position="72"/>
        <end position="96"/>
    </location>
</feature>
<protein>
    <submittedName>
        <fullName evidence="2">Uncharacterized protein</fullName>
    </submittedName>
</protein>
<keyword evidence="1" id="KW-0812">Transmembrane</keyword>
<reference evidence="2 3" key="1">
    <citation type="submission" date="2014-11" db="EMBL/GenBank/DDBJ databases">
        <title>Genetic blueprint of the zoonotic pathogen Toxocara canis.</title>
        <authorList>
            <person name="Zhu X.-Q."/>
            <person name="Korhonen P.K."/>
            <person name="Cai H."/>
            <person name="Young N.D."/>
            <person name="Nejsum P."/>
            <person name="von Samson-Himmelstjerna G."/>
            <person name="Boag P.R."/>
            <person name="Tan P."/>
            <person name="Li Q."/>
            <person name="Min J."/>
            <person name="Yang Y."/>
            <person name="Wang X."/>
            <person name="Fang X."/>
            <person name="Hall R.S."/>
            <person name="Hofmann A."/>
            <person name="Sternberg P.W."/>
            <person name="Jex A.R."/>
            <person name="Gasser R.B."/>
        </authorList>
    </citation>
    <scope>NUCLEOTIDE SEQUENCE [LARGE SCALE GENOMIC DNA]</scope>
    <source>
        <strain evidence="2">PN_DK_2014</strain>
    </source>
</reference>
<accession>A0A0B2UZR6</accession>
<dbReference type="OrthoDB" id="5868829at2759"/>
<evidence type="ECO:0000313" key="2">
    <source>
        <dbReference type="EMBL" id="KHN74699.1"/>
    </source>
</evidence>
<gene>
    <name evidence="2" type="ORF">Tcan_08577</name>
</gene>